<evidence type="ECO:0000256" key="2">
    <source>
        <dbReference type="ARBA" id="ARBA00004873"/>
    </source>
</evidence>
<evidence type="ECO:0000313" key="18">
    <source>
        <dbReference type="EMBL" id="MEJ5944722.1"/>
    </source>
</evidence>
<dbReference type="Pfam" id="PF04715">
    <property type="entry name" value="Anth_synt_I_N"/>
    <property type="match status" value="1"/>
</dbReference>
<evidence type="ECO:0000313" key="19">
    <source>
        <dbReference type="Proteomes" id="UP001387100"/>
    </source>
</evidence>
<dbReference type="Gene3D" id="3.60.120.10">
    <property type="entry name" value="Anthranilate synthase"/>
    <property type="match status" value="1"/>
</dbReference>
<evidence type="ECO:0000256" key="8">
    <source>
        <dbReference type="ARBA" id="ARBA00022723"/>
    </source>
</evidence>
<dbReference type="InterPro" id="IPR006805">
    <property type="entry name" value="Anth_synth_I_N"/>
</dbReference>
<keyword evidence="19" id="KW-1185">Reference proteome</keyword>
<evidence type="ECO:0000256" key="12">
    <source>
        <dbReference type="ARBA" id="ARBA00023239"/>
    </source>
</evidence>
<evidence type="ECO:0000256" key="1">
    <source>
        <dbReference type="ARBA" id="ARBA00001946"/>
    </source>
</evidence>
<evidence type="ECO:0000256" key="11">
    <source>
        <dbReference type="ARBA" id="ARBA00023141"/>
    </source>
</evidence>
<comment type="catalytic activity">
    <reaction evidence="14">
        <text>chorismate + L-glutamine = anthranilate + pyruvate + L-glutamate + H(+)</text>
        <dbReference type="Rhea" id="RHEA:21732"/>
        <dbReference type="ChEBI" id="CHEBI:15361"/>
        <dbReference type="ChEBI" id="CHEBI:15378"/>
        <dbReference type="ChEBI" id="CHEBI:16567"/>
        <dbReference type="ChEBI" id="CHEBI:29748"/>
        <dbReference type="ChEBI" id="CHEBI:29985"/>
        <dbReference type="ChEBI" id="CHEBI:58359"/>
        <dbReference type="EC" id="4.1.3.27"/>
    </reaction>
</comment>
<evidence type="ECO:0000256" key="5">
    <source>
        <dbReference type="ARBA" id="ARBA00012266"/>
    </source>
</evidence>
<proteinExistence type="inferred from homology"/>
<evidence type="ECO:0000256" key="6">
    <source>
        <dbReference type="ARBA" id="ARBA00020653"/>
    </source>
</evidence>
<evidence type="ECO:0000256" key="13">
    <source>
        <dbReference type="ARBA" id="ARBA00025634"/>
    </source>
</evidence>
<comment type="function">
    <text evidence="13">Part of a heterotetrameric complex that catalyzes the two-step biosynthesis of anthranilate, an intermediate in the biosynthesis of L-tryptophan. In the first step, the glutamine-binding beta subunit (TrpG) of anthranilate synthase (AS) provides the glutamine amidotransferase activity which generates ammonia as a substrate that, along with chorismate, is used in the second step, catalyzed by the large alpha subunit of AS (TrpE) to produce anthranilate. In the absence of TrpG, TrpE can synthesize anthranilate directly from chorismate and high concentrations of ammonia.</text>
</comment>
<comment type="pathway">
    <text evidence="2">Amino-acid biosynthesis; L-tryptophan biosynthesis; L-tryptophan from chorismate: step 1/5.</text>
</comment>
<evidence type="ECO:0000256" key="9">
    <source>
        <dbReference type="ARBA" id="ARBA00022822"/>
    </source>
</evidence>
<keyword evidence="12 18" id="KW-0456">Lyase</keyword>
<dbReference type="SUPFAM" id="SSF56322">
    <property type="entry name" value="ADC synthase"/>
    <property type="match status" value="1"/>
</dbReference>
<dbReference type="EC" id="4.1.3.27" evidence="5"/>
<comment type="similarity">
    <text evidence="3">Belongs to the anthranilate synthase component I family.</text>
</comment>
<gene>
    <name evidence="18" type="ORF">WDZ17_05370</name>
</gene>
<keyword evidence="11" id="KW-0057">Aromatic amino acid biosynthesis</keyword>
<dbReference type="NCBIfam" id="NF010086">
    <property type="entry name" value="PRK13571.1"/>
    <property type="match status" value="1"/>
</dbReference>
<dbReference type="PRINTS" id="PR00095">
    <property type="entry name" value="ANTSNTHASEI"/>
</dbReference>
<name>A0ABU8RI04_9ACTN</name>
<comment type="caution">
    <text evidence="18">The sequence shown here is derived from an EMBL/GenBank/DDBJ whole genome shotgun (WGS) entry which is preliminary data.</text>
</comment>
<evidence type="ECO:0000256" key="15">
    <source>
        <dbReference type="SAM" id="MobiDB-lite"/>
    </source>
</evidence>
<evidence type="ECO:0000256" key="4">
    <source>
        <dbReference type="ARBA" id="ARBA00011575"/>
    </source>
</evidence>
<evidence type="ECO:0000256" key="3">
    <source>
        <dbReference type="ARBA" id="ARBA00009562"/>
    </source>
</evidence>
<keyword evidence="8" id="KW-0479">Metal-binding</keyword>
<dbReference type="Pfam" id="PF00425">
    <property type="entry name" value="Chorismate_bind"/>
    <property type="match status" value="1"/>
</dbReference>
<keyword evidence="10" id="KW-0460">Magnesium</keyword>
<keyword evidence="7" id="KW-0028">Amino-acid biosynthesis</keyword>
<dbReference type="GO" id="GO:0004049">
    <property type="term" value="F:anthranilate synthase activity"/>
    <property type="evidence" value="ECO:0007669"/>
    <property type="project" value="UniProtKB-EC"/>
</dbReference>
<dbReference type="PANTHER" id="PTHR11236:SF46">
    <property type="entry name" value="ANTHRANILATE SYNTHASE COMPONENT 1"/>
    <property type="match status" value="1"/>
</dbReference>
<dbReference type="InterPro" id="IPR019999">
    <property type="entry name" value="Anth_synth_I-like"/>
</dbReference>
<dbReference type="RefSeq" id="WP_339574106.1">
    <property type="nucleotide sequence ID" value="NZ_JBBIAA010000003.1"/>
</dbReference>
<feature type="domain" description="Anthranilate synthase component I N-terminal" evidence="17">
    <location>
        <begin position="39"/>
        <end position="182"/>
    </location>
</feature>
<comment type="cofactor">
    <cofactor evidence="1">
        <name>Mg(2+)</name>
        <dbReference type="ChEBI" id="CHEBI:18420"/>
    </cofactor>
</comment>
<dbReference type="Proteomes" id="UP001387100">
    <property type="component" value="Unassembled WGS sequence"/>
</dbReference>
<dbReference type="PANTHER" id="PTHR11236">
    <property type="entry name" value="AMINOBENZOATE/ANTHRANILATE SYNTHASE"/>
    <property type="match status" value="1"/>
</dbReference>
<evidence type="ECO:0000256" key="14">
    <source>
        <dbReference type="ARBA" id="ARBA00047683"/>
    </source>
</evidence>
<evidence type="ECO:0000256" key="7">
    <source>
        <dbReference type="ARBA" id="ARBA00022605"/>
    </source>
</evidence>
<evidence type="ECO:0000259" key="17">
    <source>
        <dbReference type="Pfam" id="PF04715"/>
    </source>
</evidence>
<comment type="subunit">
    <text evidence="4">Heterotetramer consisting of two non-identical subunits: a beta subunit (TrpG) and a large alpha subunit (TrpE).</text>
</comment>
<evidence type="ECO:0000256" key="10">
    <source>
        <dbReference type="ARBA" id="ARBA00022842"/>
    </source>
</evidence>
<accession>A0ABU8RI04</accession>
<feature type="domain" description="Chorismate-utilising enzyme C-terminal" evidence="16">
    <location>
        <begin position="242"/>
        <end position="500"/>
    </location>
</feature>
<dbReference type="EMBL" id="JBBIAA010000003">
    <property type="protein sequence ID" value="MEJ5944722.1"/>
    <property type="molecule type" value="Genomic_DNA"/>
</dbReference>
<dbReference type="InterPro" id="IPR005801">
    <property type="entry name" value="ADC_synthase"/>
</dbReference>
<dbReference type="InterPro" id="IPR015890">
    <property type="entry name" value="Chorismate_C"/>
</dbReference>
<feature type="region of interest" description="Disordered" evidence="15">
    <location>
        <begin position="221"/>
        <end position="240"/>
    </location>
</feature>
<protein>
    <recommendedName>
        <fullName evidence="6">Anthranilate synthase component 1</fullName>
        <ecNumber evidence="5">4.1.3.27</ecNumber>
    </recommendedName>
</protein>
<organism evidence="18 19">
    <name type="scientific">Pseudokineococcus basanitobsidens</name>
    <dbReference type="NCBI Taxonomy" id="1926649"/>
    <lineage>
        <taxon>Bacteria</taxon>
        <taxon>Bacillati</taxon>
        <taxon>Actinomycetota</taxon>
        <taxon>Actinomycetes</taxon>
        <taxon>Kineosporiales</taxon>
        <taxon>Kineosporiaceae</taxon>
        <taxon>Pseudokineococcus</taxon>
    </lineage>
</organism>
<reference evidence="18 19" key="1">
    <citation type="journal article" date="2017" name="Int. J. Syst. Evol. Microbiol.">
        <title>Pseudokineococcus basanitobsidens sp. nov., isolated from volcanic rock.</title>
        <authorList>
            <person name="Lee D.W."/>
            <person name="Park M.Y."/>
            <person name="Kim J.J."/>
            <person name="Kim B.S."/>
        </authorList>
    </citation>
    <scope>NUCLEOTIDE SEQUENCE [LARGE SCALE GENOMIC DNA]</scope>
    <source>
        <strain evidence="18 19">DSM 103726</strain>
    </source>
</reference>
<evidence type="ECO:0000259" key="16">
    <source>
        <dbReference type="Pfam" id="PF00425"/>
    </source>
</evidence>
<keyword evidence="9" id="KW-0822">Tryptophan biosynthesis</keyword>
<sequence length="522" mass="54961">MSAGPDGRLGVTWPDLDVFRELARDRRVVPVVRRVLADGETPVGLYRKLSGDAPGSFLLESAEHGGRWSRWSIVGARSGAMLLGEEGRSQWVGEPPAGVPTAGEPTEVLAAVMEALHTPRLPGLPPLTGGMVGVLGYDVVRAWERLPAPPPEELPDEIGAPAVMMALATDVAVLDHSDGTLLLVANAVNGDGTDERVDEAWADAVARLDRMVGELAAPAPSTVAVHDGGGGEPPAPRERTRREDYLAAVRRGKEAIVDGEVFQVVLSQRFELDCPADALDVYRCLRASNPSPYMYLFRGRRADGSAVDVVGSSPEALVKVEAGRVLAHPIAGTRPRGAKPEDDVRLAEELLDDAKERSEHLMLVDLARNDLARVCDPGTVDVVEFMAVERYSHVMHLVSTVLGEARPGTAALAVLRAAFPAGTLSGAPKPRAMELIDALEPVRRGVYGGVVGYLDFAGDLDMAIAIRTAVLSGGVAHVQAGAGVVADSVPEAEDAECRAKAAAVLRAVAAAVTLRTPGEAAP</sequence>